<feature type="compositionally biased region" description="Low complexity" evidence="1">
    <location>
        <begin position="81"/>
        <end position="91"/>
    </location>
</feature>
<protein>
    <submittedName>
        <fullName evidence="2">Diacylglycerol kinase gamma</fullName>
    </submittedName>
</protein>
<feature type="non-terminal residue" evidence="2">
    <location>
        <position position="136"/>
    </location>
</feature>
<organism evidence="2">
    <name type="scientific">Lygus hesperus</name>
    <name type="common">Western plant bug</name>
    <dbReference type="NCBI Taxonomy" id="30085"/>
    <lineage>
        <taxon>Eukaryota</taxon>
        <taxon>Metazoa</taxon>
        <taxon>Ecdysozoa</taxon>
        <taxon>Arthropoda</taxon>
        <taxon>Hexapoda</taxon>
        <taxon>Insecta</taxon>
        <taxon>Pterygota</taxon>
        <taxon>Neoptera</taxon>
        <taxon>Paraneoptera</taxon>
        <taxon>Hemiptera</taxon>
        <taxon>Heteroptera</taxon>
        <taxon>Panheteroptera</taxon>
        <taxon>Cimicomorpha</taxon>
        <taxon>Miridae</taxon>
        <taxon>Mirini</taxon>
        <taxon>Lygus</taxon>
    </lineage>
</organism>
<feature type="non-terminal residue" evidence="2">
    <location>
        <position position="1"/>
    </location>
</feature>
<dbReference type="AlphaFoldDB" id="A0A0A9XUT7"/>
<keyword evidence="2" id="KW-0418">Kinase</keyword>
<feature type="region of interest" description="Disordered" evidence="1">
    <location>
        <begin position="1"/>
        <end position="102"/>
    </location>
</feature>
<dbReference type="EMBL" id="GBHO01019027">
    <property type="protein sequence ID" value="JAG24577.1"/>
    <property type="molecule type" value="Transcribed_RNA"/>
</dbReference>
<reference evidence="2" key="1">
    <citation type="journal article" date="2014" name="PLoS ONE">
        <title>Transcriptome-Based Identification of ABC Transporters in the Western Tarnished Plant Bug Lygus hesperus.</title>
        <authorList>
            <person name="Hull J.J."/>
            <person name="Chaney K."/>
            <person name="Geib S.M."/>
            <person name="Fabrick J.A."/>
            <person name="Brent C.S."/>
            <person name="Walsh D."/>
            <person name="Lavine L.C."/>
        </authorList>
    </citation>
    <scope>NUCLEOTIDE SEQUENCE</scope>
</reference>
<proteinExistence type="predicted"/>
<evidence type="ECO:0000313" key="2">
    <source>
        <dbReference type="EMBL" id="JAG24577.1"/>
    </source>
</evidence>
<feature type="compositionally biased region" description="Basic and acidic residues" evidence="1">
    <location>
        <begin position="18"/>
        <end position="34"/>
    </location>
</feature>
<keyword evidence="2" id="KW-0808">Transferase</keyword>
<accession>A0A0A9XUT7</accession>
<name>A0A0A9XUT7_LYGHE</name>
<dbReference type="GO" id="GO:0016301">
    <property type="term" value="F:kinase activity"/>
    <property type="evidence" value="ECO:0007669"/>
    <property type="project" value="UniProtKB-KW"/>
</dbReference>
<sequence length="136" mass="15189">FDQSKDTIKPYVEPPKQPLREPLRPFYDVAKETVRPYFESPPKEPIQTFLQNSPKPTNPAKDEPATEASRPSVETTLPNHTTQTETSSSTQPEPPTPPTELQINATKVLGVEMSSEVNVVTDKITEAEQIRNSTTE</sequence>
<evidence type="ECO:0000256" key="1">
    <source>
        <dbReference type="SAM" id="MobiDB-lite"/>
    </source>
</evidence>
<gene>
    <name evidence="2" type="primary">Dgkg</name>
    <name evidence="2" type="ORF">CM83_104507</name>
</gene>
<reference evidence="2" key="2">
    <citation type="submission" date="2014-07" db="EMBL/GenBank/DDBJ databases">
        <authorList>
            <person name="Hull J."/>
        </authorList>
    </citation>
    <scope>NUCLEOTIDE SEQUENCE</scope>
</reference>